<keyword evidence="2" id="KW-1185">Reference proteome</keyword>
<dbReference type="RefSeq" id="WP_135649658.1">
    <property type="nucleotide sequence ID" value="NZ_RQGF01000028.1"/>
</dbReference>
<evidence type="ECO:0000313" key="1">
    <source>
        <dbReference type="EMBL" id="TGL60485.1"/>
    </source>
</evidence>
<reference evidence="1" key="1">
    <citation type="journal article" date="2019" name="PLoS Negl. Trop. Dis.">
        <title>Revisiting the worldwide diversity of Leptospira species in the environment.</title>
        <authorList>
            <person name="Vincent A.T."/>
            <person name="Schiettekatte O."/>
            <person name="Bourhy P."/>
            <person name="Veyrier F.J."/>
            <person name="Picardeau M."/>
        </authorList>
    </citation>
    <scope>NUCLEOTIDE SEQUENCE [LARGE SCALE GENOMIC DNA]</scope>
    <source>
        <strain evidence="1">201702455</strain>
    </source>
</reference>
<proteinExistence type="predicted"/>
<evidence type="ECO:0000313" key="2">
    <source>
        <dbReference type="Proteomes" id="UP000297762"/>
    </source>
</evidence>
<comment type="caution">
    <text evidence="1">The sequence shown here is derived from an EMBL/GenBank/DDBJ whole genome shotgun (WGS) entry which is preliminary data.</text>
</comment>
<dbReference type="OrthoDB" id="320816at2"/>
<accession>A0A4R9K756</accession>
<gene>
    <name evidence="1" type="ORF">EHQ64_11640</name>
</gene>
<dbReference type="Proteomes" id="UP000297762">
    <property type="component" value="Unassembled WGS sequence"/>
</dbReference>
<dbReference type="AlphaFoldDB" id="A0A4R9K756"/>
<dbReference type="EMBL" id="RQGF01000028">
    <property type="protein sequence ID" value="TGL60485.1"/>
    <property type="molecule type" value="Genomic_DNA"/>
</dbReference>
<protein>
    <submittedName>
        <fullName evidence="1">Uncharacterized protein</fullName>
    </submittedName>
</protein>
<organism evidence="1 2">
    <name type="scientific">Leptospira sarikeiensis</name>
    <dbReference type="NCBI Taxonomy" id="2484943"/>
    <lineage>
        <taxon>Bacteria</taxon>
        <taxon>Pseudomonadati</taxon>
        <taxon>Spirochaetota</taxon>
        <taxon>Spirochaetia</taxon>
        <taxon>Leptospirales</taxon>
        <taxon>Leptospiraceae</taxon>
        <taxon>Leptospira</taxon>
    </lineage>
</organism>
<name>A0A4R9K756_9LEPT</name>
<sequence length="635" mass="72248">MRSKTPKIFIQSMDHNKEVSQEIPENITNLLTLRLINRLGDQYIVMSDIAMGSLLNQASLQLSGFGTKQGIENLKTIADFDVLISGTVARRANKYLLTLKVVKRSTRAEGFEILFTENLEAFPYQFDYYTEEISKKTQNPKYIVNSLNAPQKENLELTFLKIKTATVSSERLEAYVFGGGDSNARMLSDVLKERLLNADQLVAKKEYAEAAEIYLKSIQAVQSISEEYQKSLQDLLSLIRKNLDITYSRLFQEKLSKIDQALNLEKSISPESLNNYYLSYQNVLDEINSTTEFNQKIKTKEAVEYRIAEVKIASFRYMEKEADNSYQKLDFLRSHDIYHQIVKEAQVYLEPVMNQPNFAKILTRFEQKDITAANSARSYVNHTVNGLLEIAEMENARAVLEKSFDNGDFGDHFEKSVQYLEAAHAQLTIQEQFASPEIIEKYNLSTAHINENISNHRDYSLTNVLLLPFRYVGNLFKGVTDIFVFKFGYGIGAGTEVGPLGTSIGIAKVPLEFGTAYPNDSHSEISSVSRELKRRDTLRSANQPLAWGAGILGANTCSNALVLRLCDEDRRVYSGINFWVGVGPAFHLSIETHRLLEFLGVLVFQDPHIIEDQNERFLYFSFAKGKKFKKRKVVK</sequence>